<evidence type="ECO:0000313" key="3">
    <source>
        <dbReference type="EMBL" id="MFA1773236.1"/>
    </source>
</evidence>
<reference evidence="2 4" key="2">
    <citation type="submission" date="2019-09" db="EMBL/GenBank/DDBJ databases">
        <title>A bacterium isolated from glacier soil.</title>
        <authorList>
            <person name="Liu Q."/>
        </authorList>
    </citation>
    <scope>NUCLEOTIDE SEQUENCE [LARGE SCALE GENOMIC DNA]</scope>
    <source>
        <strain evidence="2 4">MDT1-10-3</strain>
    </source>
</reference>
<dbReference type="RefSeq" id="WP_149100429.1">
    <property type="nucleotide sequence ID" value="NZ_BMMG01000008.1"/>
</dbReference>
<dbReference type="EMBL" id="VKKZ01000025">
    <property type="protein sequence ID" value="KAA6430772.1"/>
    <property type="molecule type" value="Genomic_DNA"/>
</dbReference>
<dbReference type="Proteomes" id="UP000323866">
    <property type="component" value="Unassembled WGS sequence"/>
</dbReference>
<feature type="transmembrane region" description="Helical" evidence="1">
    <location>
        <begin position="171"/>
        <end position="190"/>
    </location>
</feature>
<evidence type="ECO:0000256" key="1">
    <source>
        <dbReference type="SAM" id="Phobius"/>
    </source>
</evidence>
<evidence type="ECO:0000313" key="5">
    <source>
        <dbReference type="Proteomes" id="UP001570846"/>
    </source>
</evidence>
<keyword evidence="5" id="KW-1185">Reference proteome</keyword>
<sequence>MTIVFSICMLAGFGAVPFFVFAEAIEKGNLELNVATVAAFILLWLFLGGIAAIIRWVKVISFDEDQEILTIWHPFLLQTRRYHFTEIVGFQWAYVNGKVGYKSLKLKASDGRTFQFLDFEIGNFREIEGLITHLFVLRVSKNWKLATPREKALEEQKSKNFDFEQAEDIRWYLRYCLGGALISILVHLYVLYEGGSNFNKGSGIFITMILAFTFAVLVKYKEINRVLNK</sequence>
<protein>
    <submittedName>
        <fullName evidence="2">Uncharacterized protein</fullName>
    </submittedName>
</protein>
<evidence type="ECO:0000313" key="2">
    <source>
        <dbReference type="EMBL" id="KAA6430772.1"/>
    </source>
</evidence>
<dbReference type="EMBL" id="JBGOGF010000011">
    <property type="protein sequence ID" value="MFA1773236.1"/>
    <property type="molecule type" value="Genomic_DNA"/>
</dbReference>
<feature type="transmembrane region" description="Helical" evidence="1">
    <location>
        <begin position="202"/>
        <end position="220"/>
    </location>
</feature>
<keyword evidence="1" id="KW-0812">Transmembrane</keyword>
<dbReference type="Proteomes" id="UP001570846">
    <property type="component" value="Unassembled WGS sequence"/>
</dbReference>
<proteinExistence type="predicted"/>
<keyword evidence="1" id="KW-0472">Membrane</keyword>
<reference evidence="2 4" key="1">
    <citation type="submission" date="2019-07" db="EMBL/GenBank/DDBJ databases">
        <authorList>
            <person name="Qu J.-H."/>
        </authorList>
    </citation>
    <scope>NUCLEOTIDE SEQUENCE [LARGE SCALE GENOMIC DNA]</scope>
    <source>
        <strain evidence="2 4">MDT1-10-3</strain>
    </source>
</reference>
<dbReference type="AlphaFoldDB" id="A0A5M8Q830"/>
<evidence type="ECO:0000313" key="4">
    <source>
        <dbReference type="Proteomes" id="UP000323866"/>
    </source>
</evidence>
<accession>A0A5M8Q830</accession>
<keyword evidence="1" id="KW-1133">Transmembrane helix</keyword>
<feature type="transmembrane region" description="Helical" evidence="1">
    <location>
        <begin position="32"/>
        <end position="54"/>
    </location>
</feature>
<gene>
    <name evidence="3" type="ORF">ACD591_18185</name>
    <name evidence="2" type="ORF">FOE74_20105</name>
</gene>
<dbReference type="OrthoDB" id="893374at2"/>
<reference evidence="3 5" key="3">
    <citation type="submission" date="2024-08" db="EMBL/GenBank/DDBJ databases">
        <authorList>
            <person name="Wei W."/>
        </authorList>
    </citation>
    <scope>NUCLEOTIDE SEQUENCE [LARGE SCALE GENOMIC DNA]</scope>
    <source>
        <strain evidence="3 5">XU2</strain>
    </source>
</reference>
<name>A0A5M8Q830_9BACT</name>
<comment type="caution">
    <text evidence="2">The sequence shown here is derived from an EMBL/GenBank/DDBJ whole genome shotgun (WGS) entry which is preliminary data.</text>
</comment>
<organism evidence="2 4">
    <name type="scientific">Rufibacter glacialis</name>
    <dbReference type="NCBI Taxonomy" id="1259555"/>
    <lineage>
        <taxon>Bacteria</taxon>
        <taxon>Pseudomonadati</taxon>
        <taxon>Bacteroidota</taxon>
        <taxon>Cytophagia</taxon>
        <taxon>Cytophagales</taxon>
        <taxon>Hymenobacteraceae</taxon>
        <taxon>Rufibacter</taxon>
    </lineage>
</organism>